<dbReference type="STRING" id="1448321.A0A317UWA1"/>
<keyword evidence="2" id="KW-1185">Reference proteome</keyword>
<evidence type="ECO:0000313" key="1">
    <source>
        <dbReference type="EMBL" id="PWY64250.1"/>
    </source>
</evidence>
<dbReference type="PANTHER" id="PTHR14187">
    <property type="entry name" value="ALPHA KINASE/ELONGATION FACTOR 2 KINASE"/>
    <property type="match status" value="1"/>
</dbReference>
<accession>A0A317UWA1</accession>
<evidence type="ECO:0000313" key="2">
    <source>
        <dbReference type="Proteomes" id="UP000247233"/>
    </source>
</evidence>
<dbReference type="OrthoDB" id="2963168at2759"/>
<gene>
    <name evidence="1" type="ORF">BO70DRAFT_433607</name>
</gene>
<organism evidence="1 2">
    <name type="scientific">Aspergillus heteromorphus CBS 117.55</name>
    <dbReference type="NCBI Taxonomy" id="1448321"/>
    <lineage>
        <taxon>Eukaryota</taxon>
        <taxon>Fungi</taxon>
        <taxon>Dikarya</taxon>
        <taxon>Ascomycota</taxon>
        <taxon>Pezizomycotina</taxon>
        <taxon>Eurotiomycetes</taxon>
        <taxon>Eurotiomycetidae</taxon>
        <taxon>Eurotiales</taxon>
        <taxon>Aspergillaceae</taxon>
        <taxon>Aspergillus</taxon>
        <taxon>Aspergillus subgen. Circumdati</taxon>
    </lineage>
</organism>
<reference evidence="1 2" key="1">
    <citation type="submission" date="2016-12" db="EMBL/GenBank/DDBJ databases">
        <title>The genomes of Aspergillus section Nigri reveals drivers in fungal speciation.</title>
        <authorList>
            <consortium name="DOE Joint Genome Institute"/>
            <person name="Vesth T.C."/>
            <person name="Nybo J."/>
            <person name="Theobald S."/>
            <person name="Brandl J."/>
            <person name="Frisvad J.C."/>
            <person name="Nielsen K.F."/>
            <person name="Lyhne E.K."/>
            <person name="Kogle M.E."/>
            <person name="Kuo A."/>
            <person name="Riley R."/>
            <person name="Clum A."/>
            <person name="Nolan M."/>
            <person name="Lipzen A."/>
            <person name="Salamov A."/>
            <person name="Henrissat B."/>
            <person name="Wiebenga A."/>
            <person name="De Vries R.P."/>
            <person name="Grigoriev I.V."/>
            <person name="Mortensen U.H."/>
            <person name="Andersen M.R."/>
            <person name="Baker S.E."/>
        </authorList>
    </citation>
    <scope>NUCLEOTIDE SEQUENCE [LARGE SCALE GENOMIC DNA]</scope>
    <source>
        <strain evidence="1 2">CBS 117.55</strain>
    </source>
</reference>
<dbReference type="AlphaFoldDB" id="A0A317UWA1"/>
<dbReference type="InterPro" id="IPR043129">
    <property type="entry name" value="ATPase_NBD"/>
</dbReference>
<protein>
    <recommendedName>
        <fullName evidence="3">Actin-like ATPase domain-containing protein</fullName>
    </recommendedName>
</protein>
<dbReference type="PANTHER" id="PTHR14187:SF5">
    <property type="entry name" value="HEAT SHOCK 70 KDA PROTEIN 12A"/>
    <property type="match status" value="1"/>
</dbReference>
<comment type="caution">
    <text evidence="1">The sequence shown here is derived from an EMBL/GenBank/DDBJ whole genome shotgun (WGS) entry which is preliminary data.</text>
</comment>
<dbReference type="EMBL" id="MSFL01000066">
    <property type="protein sequence ID" value="PWY64250.1"/>
    <property type="molecule type" value="Genomic_DNA"/>
</dbReference>
<proteinExistence type="predicted"/>
<sequence length="507" mass="56923">MQKYMDRWTVGIDFGATKTVLTYKAPGEEDIIDWNHPSHPSIIPIPSSIAYGDNGAQAWGHDIGTDMPAHRFTKLLLDDLRAFDPADQRRIKAMVGARSLDLPPGTNCTIVVGHYLRQLRQTFEEAMRVQWHLPCLPPFDWWFTLPVNWSFEAEINMRTAVEAAGFYERPVDTVHFLSEAEAAMAFVASHQPGIQQVGETVMVSDNGGHRHLSWLMGVGPLAVRQLTMVTGIMGGGIAIDLNLYDYLVKNIRMPIPRVDTVIRAKKQFIDPEMPIFVGNAINRIVEIIVQSITAQLIQVGERKLPPICILVLVGGLSRSCYIRDRITQHIQQLDHEIETIVGKDPILAVGRGATLRGVAGITPQVYDSLHHYALAVPTRGADNDQAYASSRHPVITPGRRYVSGQRGSFVAEMRFDERDVVRLGVLRWTDEPGAGWIAEFTCDLSEINLSYLNCSRTRGVTIYRLDIQVQWEIVVTIRRALRWVVRAHGIEVARKIHPIEGLRPVQD</sequence>
<dbReference type="GeneID" id="37070659"/>
<dbReference type="Gene3D" id="3.30.420.40">
    <property type="match status" value="1"/>
</dbReference>
<dbReference type="VEuPathDB" id="FungiDB:BO70DRAFT_433607"/>
<evidence type="ECO:0008006" key="3">
    <source>
        <dbReference type="Google" id="ProtNLM"/>
    </source>
</evidence>
<dbReference type="CDD" id="cd10170">
    <property type="entry name" value="ASKHA_NBD_HSP70"/>
    <property type="match status" value="1"/>
</dbReference>
<name>A0A317UWA1_9EURO</name>
<dbReference type="SUPFAM" id="SSF53067">
    <property type="entry name" value="Actin-like ATPase domain"/>
    <property type="match status" value="2"/>
</dbReference>
<dbReference type="RefSeq" id="XP_025394222.1">
    <property type="nucleotide sequence ID" value="XM_025548422.1"/>
</dbReference>
<dbReference type="Proteomes" id="UP000247233">
    <property type="component" value="Unassembled WGS sequence"/>
</dbReference>